<reference evidence="3 4" key="1">
    <citation type="submission" date="2021-02" db="EMBL/GenBank/DDBJ databases">
        <title>Variation within the Batrachochytrium salamandrivorans European outbreak.</title>
        <authorList>
            <person name="Kelly M."/>
            <person name="Pasmans F."/>
            <person name="Shea T.P."/>
            <person name="Munoz J.F."/>
            <person name="Carranza S."/>
            <person name="Cuomo C.A."/>
            <person name="Martel A."/>
        </authorList>
    </citation>
    <scope>NUCLEOTIDE SEQUENCE [LARGE SCALE GENOMIC DNA]</scope>
    <source>
        <strain evidence="3 4">AMFP18/2</strain>
    </source>
</reference>
<organism evidence="3 4">
    <name type="scientific">Batrachochytrium salamandrivorans</name>
    <dbReference type="NCBI Taxonomy" id="1357716"/>
    <lineage>
        <taxon>Eukaryota</taxon>
        <taxon>Fungi</taxon>
        <taxon>Fungi incertae sedis</taxon>
        <taxon>Chytridiomycota</taxon>
        <taxon>Chytridiomycota incertae sedis</taxon>
        <taxon>Chytridiomycetes</taxon>
        <taxon>Rhizophydiales</taxon>
        <taxon>Rhizophydiales incertae sedis</taxon>
        <taxon>Batrachochytrium</taxon>
    </lineage>
</organism>
<gene>
    <name evidence="3" type="ORF">BASA50_007402</name>
</gene>
<feature type="region of interest" description="Disordered" evidence="1">
    <location>
        <begin position="503"/>
        <end position="523"/>
    </location>
</feature>
<feature type="transmembrane region" description="Helical" evidence="2">
    <location>
        <begin position="169"/>
        <end position="189"/>
    </location>
</feature>
<feature type="transmembrane region" description="Helical" evidence="2">
    <location>
        <begin position="331"/>
        <end position="352"/>
    </location>
</feature>
<sequence length="523" mass="55793">MCLTLSVVFGALGTYGAYINYISKGSDHSIEFYLGARNSQPMLVVAWGLFGTVVGAGLTSTAILPRHLLLVPARYIADPVTGTGYLGMIALCTFTGLPLLLATVFGPIVRAKTPLFTSIGTFADWRFGRTFGLITTLITLFTMTTTLILEYQSLANVFTHIIGSPVEKRSAPIICAGTVVLIYVLIGGLQSSIAGAQYQSMFAMLVFAVTLLYLGALFRPGDLGTMPTYLNTTDRGKASFVSIGTSLTASTVFSDAFWQRVWSAQTDSAIVFGSIIGGVLATTVSFIFGVFSLLSAWIGLATTTNASTLFFRALGKYTPEADTQKTSLGPVWLTTLICMASVGLNASVVSAYQSALTNTVMSAFLTRGFKPHVHFARFVLLVVNIPIMVLAVTSFDAVAWVGAARLVAACAAIPLCLGMLSLFDKVINEAGCMFGSIAAVTCVILYGWVTVASGFVAGVRAVFLEGHGGWIPFFIAVVISSSATLLFAFVNIGIRSMYGWPLPEPPKPAPQPPPKEERKKRRR</sequence>
<comment type="caution">
    <text evidence="3">The sequence shown here is derived from an EMBL/GenBank/DDBJ whole genome shotgun (WGS) entry which is preliminary data.</text>
</comment>
<keyword evidence="4" id="KW-1185">Reference proteome</keyword>
<evidence type="ECO:0000313" key="4">
    <source>
        <dbReference type="Proteomes" id="UP001648503"/>
    </source>
</evidence>
<feature type="compositionally biased region" description="Pro residues" evidence="1">
    <location>
        <begin position="503"/>
        <end position="513"/>
    </location>
</feature>
<dbReference type="PANTHER" id="PTHR48086:SF10">
    <property type="entry name" value="AGR155CP"/>
    <property type="match status" value="1"/>
</dbReference>
<keyword evidence="2" id="KW-1133">Transmembrane helix</keyword>
<name>A0ABQ8F6R4_9FUNG</name>
<keyword evidence="2" id="KW-0812">Transmembrane</keyword>
<feature type="transmembrane region" description="Helical" evidence="2">
    <location>
        <begin position="44"/>
        <end position="64"/>
    </location>
</feature>
<feature type="transmembrane region" description="Helical" evidence="2">
    <location>
        <begin position="130"/>
        <end position="149"/>
    </location>
</feature>
<accession>A0ABQ8F6R4</accession>
<feature type="transmembrane region" description="Helical" evidence="2">
    <location>
        <begin position="430"/>
        <end position="449"/>
    </location>
</feature>
<dbReference type="InterPro" id="IPR050277">
    <property type="entry name" value="Sodium:Solute_Symporter"/>
</dbReference>
<feature type="transmembrane region" description="Helical" evidence="2">
    <location>
        <begin position="84"/>
        <end position="109"/>
    </location>
</feature>
<evidence type="ECO:0008006" key="5">
    <source>
        <dbReference type="Google" id="ProtNLM"/>
    </source>
</evidence>
<dbReference type="EMBL" id="JAFCIX010000357">
    <property type="protein sequence ID" value="KAH6593194.1"/>
    <property type="molecule type" value="Genomic_DNA"/>
</dbReference>
<feature type="transmembrane region" description="Helical" evidence="2">
    <location>
        <begin position="6"/>
        <end position="23"/>
    </location>
</feature>
<feature type="transmembrane region" description="Helical" evidence="2">
    <location>
        <begin position="398"/>
        <end position="423"/>
    </location>
</feature>
<protein>
    <recommendedName>
        <fullName evidence="5">Amino acid permease/ SLC12A domain-containing protein</fullName>
    </recommendedName>
</protein>
<dbReference type="PANTHER" id="PTHR48086">
    <property type="entry name" value="SODIUM/PROLINE SYMPORTER-RELATED"/>
    <property type="match status" value="1"/>
</dbReference>
<proteinExistence type="predicted"/>
<evidence type="ECO:0000313" key="3">
    <source>
        <dbReference type="EMBL" id="KAH6593194.1"/>
    </source>
</evidence>
<feature type="transmembrane region" description="Helical" evidence="2">
    <location>
        <begin position="270"/>
        <end position="300"/>
    </location>
</feature>
<keyword evidence="2" id="KW-0472">Membrane</keyword>
<feature type="transmembrane region" description="Helical" evidence="2">
    <location>
        <begin position="373"/>
        <end position="392"/>
    </location>
</feature>
<dbReference type="Gene3D" id="1.20.1730.10">
    <property type="entry name" value="Sodium/glucose cotransporter"/>
    <property type="match status" value="1"/>
</dbReference>
<feature type="transmembrane region" description="Helical" evidence="2">
    <location>
        <begin position="238"/>
        <end position="258"/>
    </location>
</feature>
<dbReference type="Proteomes" id="UP001648503">
    <property type="component" value="Unassembled WGS sequence"/>
</dbReference>
<evidence type="ECO:0000256" key="1">
    <source>
        <dbReference type="SAM" id="MobiDB-lite"/>
    </source>
</evidence>
<feature type="transmembrane region" description="Helical" evidence="2">
    <location>
        <begin position="201"/>
        <end position="218"/>
    </location>
</feature>
<dbReference type="InterPro" id="IPR038377">
    <property type="entry name" value="Na/Glc_symporter_sf"/>
</dbReference>
<evidence type="ECO:0000256" key="2">
    <source>
        <dbReference type="SAM" id="Phobius"/>
    </source>
</evidence>
<feature type="transmembrane region" description="Helical" evidence="2">
    <location>
        <begin position="469"/>
        <end position="490"/>
    </location>
</feature>